<protein>
    <recommendedName>
        <fullName evidence="4">DUF998 domain-containing protein</fullName>
    </recommendedName>
</protein>
<keyword evidence="1" id="KW-1133">Transmembrane helix</keyword>
<feature type="transmembrane region" description="Helical" evidence="1">
    <location>
        <begin position="278"/>
        <end position="299"/>
    </location>
</feature>
<dbReference type="RefSeq" id="WP_130479690.1">
    <property type="nucleotide sequence ID" value="NZ_SFCC01000023.1"/>
</dbReference>
<evidence type="ECO:0000313" key="2">
    <source>
        <dbReference type="EMBL" id="RZQ59592.1"/>
    </source>
</evidence>
<evidence type="ECO:0000256" key="1">
    <source>
        <dbReference type="SAM" id="Phobius"/>
    </source>
</evidence>
<gene>
    <name evidence="2" type="ORF">EWH70_33965</name>
</gene>
<keyword evidence="3" id="KW-1185">Reference proteome</keyword>
<feature type="transmembrane region" description="Helical" evidence="1">
    <location>
        <begin position="73"/>
        <end position="90"/>
    </location>
</feature>
<keyword evidence="1" id="KW-0472">Membrane</keyword>
<feature type="transmembrane region" description="Helical" evidence="1">
    <location>
        <begin position="251"/>
        <end position="271"/>
    </location>
</feature>
<evidence type="ECO:0000313" key="3">
    <source>
        <dbReference type="Proteomes" id="UP000292003"/>
    </source>
</evidence>
<name>A0A4Q7IZ87_9PSEU</name>
<dbReference type="Proteomes" id="UP000292003">
    <property type="component" value="Unassembled WGS sequence"/>
</dbReference>
<feature type="transmembrane region" description="Helical" evidence="1">
    <location>
        <begin position="305"/>
        <end position="326"/>
    </location>
</feature>
<reference evidence="2 3" key="1">
    <citation type="submission" date="2019-02" db="EMBL/GenBank/DDBJ databases">
        <title>Draft genome sequence of Amycolatopsis sp. 8-3EHSu isolated from roots of Suaeda maritima.</title>
        <authorList>
            <person name="Duangmal K."/>
            <person name="Chantavorakit T."/>
        </authorList>
    </citation>
    <scope>NUCLEOTIDE SEQUENCE [LARGE SCALE GENOMIC DNA]</scope>
    <source>
        <strain evidence="2 3">8-3EHSu</strain>
    </source>
</reference>
<comment type="caution">
    <text evidence="2">The sequence shown here is derived from an EMBL/GenBank/DDBJ whole genome shotgun (WGS) entry which is preliminary data.</text>
</comment>
<feature type="transmembrane region" description="Helical" evidence="1">
    <location>
        <begin position="43"/>
        <end position="61"/>
    </location>
</feature>
<evidence type="ECO:0008006" key="4">
    <source>
        <dbReference type="Google" id="ProtNLM"/>
    </source>
</evidence>
<accession>A0A4Q7IZ87</accession>
<proteinExistence type="predicted"/>
<feature type="transmembrane region" description="Helical" evidence="1">
    <location>
        <begin position="219"/>
        <end position="239"/>
    </location>
</feature>
<feature type="transmembrane region" description="Helical" evidence="1">
    <location>
        <begin position="123"/>
        <end position="142"/>
    </location>
</feature>
<dbReference type="OrthoDB" id="8478704at2"/>
<dbReference type="AlphaFoldDB" id="A0A4Q7IZ87"/>
<keyword evidence="1" id="KW-0812">Transmembrane</keyword>
<sequence length="333" mass="34881">MSELTATRRVTRLAPVAGLFLLAPFCAELLSQYQGPITDPLKALLGLLLTAPLYGTAALLIREITRRTGRGWPTILALGAAFGLIQAGLIDQMLFNHSAFGGGPYWQELPTFVPGLGLDVSQLLVFVGGHMVVSFAAPIAVVEACVPDRADEPWLGRAGLTVVTVLYLAGAAYYLYELVIKPGFHATAWQLLATAAAVVLLGAAGLLTTRLTAAPDGRAPKPVIVACATAIGLLGHILLREPGPGGWAWPGVTLSVVVLAALGALLLHWSLRPGWSSAHVLAAASPALLVYALVAFALPADESAVLKYTSNAITLLAVLGLILFAYRRARMAT</sequence>
<feature type="transmembrane region" description="Helical" evidence="1">
    <location>
        <begin position="154"/>
        <end position="176"/>
    </location>
</feature>
<dbReference type="EMBL" id="SFCC01000023">
    <property type="protein sequence ID" value="RZQ59592.1"/>
    <property type="molecule type" value="Genomic_DNA"/>
</dbReference>
<organism evidence="2 3">
    <name type="scientific">Amycolatopsis suaedae</name>
    <dbReference type="NCBI Taxonomy" id="2510978"/>
    <lineage>
        <taxon>Bacteria</taxon>
        <taxon>Bacillati</taxon>
        <taxon>Actinomycetota</taxon>
        <taxon>Actinomycetes</taxon>
        <taxon>Pseudonocardiales</taxon>
        <taxon>Pseudonocardiaceae</taxon>
        <taxon>Amycolatopsis</taxon>
    </lineage>
</organism>
<feature type="transmembrane region" description="Helical" evidence="1">
    <location>
        <begin position="188"/>
        <end position="207"/>
    </location>
</feature>